<dbReference type="InterPro" id="IPR055690">
    <property type="entry name" value="DUF7266"/>
</dbReference>
<dbReference type="Pfam" id="PF23928">
    <property type="entry name" value="DUF7266"/>
    <property type="match status" value="1"/>
</dbReference>
<organism evidence="2 3">
    <name type="scientific">Natrarchaeobius chitinivorans</name>
    <dbReference type="NCBI Taxonomy" id="1679083"/>
    <lineage>
        <taxon>Archaea</taxon>
        <taxon>Methanobacteriati</taxon>
        <taxon>Methanobacteriota</taxon>
        <taxon>Stenosarchaea group</taxon>
        <taxon>Halobacteria</taxon>
        <taxon>Halobacteriales</taxon>
        <taxon>Natrialbaceae</taxon>
        <taxon>Natrarchaeobius</taxon>
    </lineage>
</organism>
<dbReference type="EMBL" id="REGA01000004">
    <property type="protein sequence ID" value="RQG95836.1"/>
    <property type="molecule type" value="Genomic_DNA"/>
</dbReference>
<evidence type="ECO:0008006" key="4">
    <source>
        <dbReference type="Google" id="ProtNLM"/>
    </source>
</evidence>
<evidence type="ECO:0000256" key="1">
    <source>
        <dbReference type="SAM" id="Phobius"/>
    </source>
</evidence>
<keyword evidence="1" id="KW-1133">Transmembrane helix</keyword>
<proteinExistence type="predicted"/>
<dbReference type="Proteomes" id="UP000282323">
    <property type="component" value="Unassembled WGS sequence"/>
</dbReference>
<keyword evidence="1" id="KW-0472">Membrane</keyword>
<evidence type="ECO:0000313" key="2">
    <source>
        <dbReference type="EMBL" id="RQG95836.1"/>
    </source>
</evidence>
<dbReference type="AlphaFoldDB" id="A0A3N6MMX0"/>
<reference evidence="2 3" key="1">
    <citation type="submission" date="2018-10" db="EMBL/GenBank/DDBJ databases">
        <title>Natrarchaeobius chitinivorans gen. nov., sp. nov., and Natrarchaeobius haloalkaliphilus sp. nov., alkaliphilic, chitin-utilizing haloarchaea from hypersaline alkaline lakes.</title>
        <authorList>
            <person name="Sorokin D.Y."/>
            <person name="Elcheninov A.G."/>
            <person name="Kostrikina N.A."/>
            <person name="Bale N.J."/>
            <person name="Sinninghe Damste J.S."/>
            <person name="Khijniak T.V."/>
            <person name="Kublanov I.V."/>
            <person name="Toshchakov S.V."/>
        </authorList>
    </citation>
    <scope>NUCLEOTIDE SEQUENCE [LARGE SCALE GENOMIC DNA]</scope>
    <source>
        <strain evidence="2 3">AArcht4T</strain>
    </source>
</reference>
<name>A0A3N6MMX0_NATCH</name>
<sequence length="148" mass="15859">MTDRALSYMVNYVLLLGVAVILVGGLSMAGSALLEGQHEQTVDAELDVIGERIAADISTADRLTQTEGEAETIRVVSDSPQFVSGGQYTITTETDGSDTIIRLESSDADVTKEKTINTTTPVDETRLTGGTLEISYDTGDDRLVITRE</sequence>
<accession>A0A3N6MMX0</accession>
<comment type="caution">
    <text evidence="2">The sequence shown here is derived from an EMBL/GenBank/DDBJ whole genome shotgun (WGS) entry which is preliminary data.</text>
</comment>
<dbReference type="RefSeq" id="WP_124194834.1">
    <property type="nucleotide sequence ID" value="NZ_REGA01000004.1"/>
</dbReference>
<dbReference type="OrthoDB" id="226715at2157"/>
<protein>
    <recommendedName>
        <fullName evidence="4">Secreted glycoprotein</fullName>
    </recommendedName>
</protein>
<keyword evidence="3" id="KW-1185">Reference proteome</keyword>
<feature type="transmembrane region" description="Helical" evidence="1">
    <location>
        <begin position="12"/>
        <end position="34"/>
    </location>
</feature>
<evidence type="ECO:0000313" key="3">
    <source>
        <dbReference type="Proteomes" id="UP000282323"/>
    </source>
</evidence>
<keyword evidence="1" id="KW-0812">Transmembrane</keyword>
<gene>
    <name evidence="2" type="ORF">EA473_06510</name>
</gene>